<dbReference type="EMBL" id="SMAI01000007">
    <property type="protein sequence ID" value="TCT04230.1"/>
    <property type="molecule type" value="Genomic_DNA"/>
</dbReference>
<comment type="similarity">
    <text evidence="1">Belongs to the UPF0065 (bug) family.</text>
</comment>
<dbReference type="PIRSF" id="PIRSF017082">
    <property type="entry name" value="YflP"/>
    <property type="match status" value="1"/>
</dbReference>
<dbReference type="RefSeq" id="WP_132031713.1">
    <property type="nucleotide sequence ID" value="NZ_SMAI01000007.1"/>
</dbReference>
<dbReference type="PANTHER" id="PTHR42928">
    <property type="entry name" value="TRICARBOXYLATE-BINDING PROTEIN"/>
    <property type="match status" value="1"/>
</dbReference>
<sequence>MNASTKFFGKAARLAAVAAAVSAAAFAAPAHAQTYPDRAVTIVVGSPPGGGSDLAARLVAAGLQKALGQTFVVENKGGASGNIANYQVARAPADGYTLLLAYSGYQVVNPALFPKTLQWDPIKSFAPVAMVMKAPHIIVVKSALPVKTLAELVAYAKANPGKLNYASVGQGSLSHIGGEMFDEKTGVKMVHVPYRGSGPAVTDLVGGNVDVFINTPQSLVGFLQSGAIRGLAVTSSSRLPMVKDLPTVGEAGLPGFDLEAWYALYAPAGTPQPVVDKLAAAVKTLVESPEFKATAEQNGAYAVYMGPKELAGFTAEELKFWADAVKKANITLE</sequence>
<comment type="caution">
    <text evidence="3">The sequence shown here is derived from an EMBL/GenBank/DDBJ whole genome shotgun (WGS) entry which is preliminary data.</text>
</comment>
<protein>
    <submittedName>
        <fullName evidence="3">Tripartite-type tricarboxylate transporter receptor subunit TctC</fullName>
    </submittedName>
</protein>
<keyword evidence="3" id="KW-0675">Receptor</keyword>
<gene>
    <name evidence="3" type="ORF">EDC64_10746</name>
</gene>
<feature type="signal peptide" evidence="2">
    <location>
        <begin position="1"/>
        <end position="32"/>
    </location>
</feature>
<evidence type="ECO:0000256" key="2">
    <source>
        <dbReference type="SAM" id="SignalP"/>
    </source>
</evidence>
<keyword evidence="2" id="KW-0732">Signal</keyword>
<evidence type="ECO:0000256" key="1">
    <source>
        <dbReference type="ARBA" id="ARBA00006987"/>
    </source>
</evidence>
<dbReference type="Gene3D" id="3.40.190.150">
    <property type="entry name" value="Bordetella uptake gene, domain 1"/>
    <property type="match status" value="1"/>
</dbReference>
<name>A0A4R3LUE6_9HYPH</name>
<evidence type="ECO:0000313" key="4">
    <source>
        <dbReference type="Proteomes" id="UP000294664"/>
    </source>
</evidence>
<evidence type="ECO:0000313" key="3">
    <source>
        <dbReference type="EMBL" id="TCT04230.1"/>
    </source>
</evidence>
<dbReference type="CDD" id="cd07012">
    <property type="entry name" value="PBP2_Bug_TTT"/>
    <property type="match status" value="1"/>
</dbReference>
<dbReference type="AlphaFoldDB" id="A0A4R3LUE6"/>
<reference evidence="3 4" key="1">
    <citation type="submission" date="2019-03" db="EMBL/GenBank/DDBJ databases">
        <title>Genomic Encyclopedia of Type Strains, Phase IV (KMG-IV): sequencing the most valuable type-strain genomes for metagenomic binning, comparative biology and taxonomic classification.</title>
        <authorList>
            <person name="Goeker M."/>
        </authorList>
    </citation>
    <scope>NUCLEOTIDE SEQUENCE [LARGE SCALE GENOMIC DNA]</scope>
    <source>
        <strain evidence="3 4">DSM 9035</strain>
    </source>
</reference>
<accession>A0A4R3LUE6</accession>
<dbReference type="InterPro" id="IPR042100">
    <property type="entry name" value="Bug_dom1"/>
</dbReference>
<dbReference type="Pfam" id="PF03401">
    <property type="entry name" value="TctC"/>
    <property type="match status" value="1"/>
</dbReference>
<proteinExistence type="inferred from homology"/>
<keyword evidence="4" id="KW-1185">Reference proteome</keyword>
<dbReference type="OrthoDB" id="7253390at2"/>
<feature type="chain" id="PRO_5020234537" evidence="2">
    <location>
        <begin position="33"/>
        <end position="333"/>
    </location>
</feature>
<dbReference type="Proteomes" id="UP000294664">
    <property type="component" value="Unassembled WGS sequence"/>
</dbReference>
<dbReference type="SUPFAM" id="SSF53850">
    <property type="entry name" value="Periplasmic binding protein-like II"/>
    <property type="match status" value="1"/>
</dbReference>
<organism evidence="3 4">
    <name type="scientific">Aquabacter spiritensis</name>
    <dbReference type="NCBI Taxonomy" id="933073"/>
    <lineage>
        <taxon>Bacteria</taxon>
        <taxon>Pseudomonadati</taxon>
        <taxon>Pseudomonadota</taxon>
        <taxon>Alphaproteobacteria</taxon>
        <taxon>Hyphomicrobiales</taxon>
        <taxon>Xanthobacteraceae</taxon>
        <taxon>Aquabacter</taxon>
    </lineage>
</organism>
<dbReference type="InterPro" id="IPR005064">
    <property type="entry name" value="BUG"/>
</dbReference>
<dbReference type="PANTHER" id="PTHR42928:SF5">
    <property type="entry name" value="BLR1237 PROTEIN"/>
    <property type="match status" value="1"/>
</dbReference>
<dbReference type="Gene3D" id="3.40.190.10">
    <property type="entry name" value="Periplasmic binding protein-like II"/>
    <property type="match status" value="1"/>
</dbReference>